<reference evidence="1 2" key="1">
    <citation type="submission" date="2018-04" db="EMBL/GenBank/DDBJ databases">
        <title>Novel species isolated from glacier.</title>
        <authorList>
            <person name="Liu Q."/>
            <person name="Xin Y.-H."/>
        </authorList>
    </citation>
    <scope>NUCLEOTIDE SEQUENCE [LARGE SCALE GENOMIC DNA]</scope>
    <source>
        <strain evidence="1 2">GT1R17</strain>
    </source>
</reference>
<protein>
    <submittedName>
        <fullName evidence="1">Uncharacterized protein</fullName>
    </submittedName>
</protein>
<organism evidence="1 2">
    <name type="scientific">Stenotrophobium rhamnosiphilum</name>
    <dbReference type="NCBI Taxonomy" id="2029166"/>
    <lineage>
        <taxon>Bacteria</taxon>
        <taxon>Pseudomonadati</taxon>
        <taxon>Pseudomonadota</taxon>
        <taxon>Gammaproteobacteria</taxon>
        <taxon>Nevskiales</taxon>
        <taxon>Nevskiaceae</taxon>
        <taxon>Stenotrophobium</taxon>
    </lineage>
</organism>
<name>A0A2T5MBL3_9GAMM</name>
<dbReference type="RefSeq" id="WP_107941664.1">
    <property type="nucleotide sequence ID" value="NZ_QANS01000008.1"/>
</dbReference>
<dbReference type="InterPro" id="IPR021322">
    <property type="entry name" value="DUF2924"/>
</dbReference>
<accession>A0A2T5MBL3</accession>
<dbReference type="OrthoDB" id="284135at2"/>
<evidence type="ECO:0000313" key="1">
    <source>
        <dbReference type="EMBL" id="PTU29131.1"/>
    </source>
</evidence>
<evidence type="ECO:0000313" key="2">
    <source>
        <dbReference type="Proteomes" id="UP000244248"/>
    </source>
</evidence>
<proteinExistence type="predicted"/>
<comment type="caution">
    <text evidence="1">The sequence shown here is derived from an EMBL/GenBank/DDBJ whole genome shotgun (WGS) entry which is preliminary data.</text>
</comment>
<keyword evidence="2" id="KW-1185">Reference proteome</keyword>
<sequence length="143" mass="15801">MKGAASIERQLINLPKLDRLALEHQYQRLHGKDAAKDGGDEFLRVSIGYRLQQQLTARLRSRMYQALTAAEAITSLVIESSRNTILLGQWKGAIHEVTVLEDGAAYRGEFYSSLQKAVEAITGGKSSVSEFFNQGIKESGHGH</sequence>
<dbReference type="EMBL" id="QANS01000008">
    <property type="protein sequence ID" value="PTU29131.1"/>
    <property type="molecule type" value="Genomic_DNA"/>
</dbReference>
<gene>
    <name evidence="1" type="ORF">CJD38_17435</name>
</gene>
<dbReference type="Pfam" id="PF11149">
    <property type="entry name" value="DUF2924"/>
    <property type="match status" value="1"/>
</dbReference>
<dbReference type="AlphaFoldDB" id="A0A2T5MBL3"/>
<dbReference type="Proteomes" id="UP000244248">
    <property type="component" value="Unassembled WGS sequence"/>
</dbReference>